<dbReference type="InterPro" id="IPR009061">
    <property type="entry name" value="DNA-bd_dom_put_sf"/>
</dbReference>
<dbReference type="NCBIfam" id="TIGR01764">
    <property type="entry name" value="excise"/>
    <property type="match status" value="1"/>
</dbReference>
<dbReference type="RefSeq" id="WP_163952450.1">
    <property type="nucleotide sequence ID" value="NZ_JAAFZH010000010.1"/>
</dbReference>
<comment type="caution">
    <text evidence="2">The sequence shown here is derived from an EMBL/GenBank/DDBJ whole genome shotgun (WGS) entry which is preliminary data.</text>
</comment>
<dbReference type="Pfam" id="PF12728">
    <property type="entry name" value="HTH_17"/>
    <property type="match status" value="1"/>
</dbReference>
<dbReference type="EMBL" id="JAAFZH010000010">
    <property type="protein sequence ID" value="NDU97220.1"/>
    <property type="molecule type" value="Genomic_DNA"/>
</dbReference>
<reference evidence="2 3" key="1">
    <citation type="submission" date="2020-02" db="EMBL/GenBank/DDBJ databases">
        <title>Draft genome sequence of two Spirosoma agri KCTC 52727 and Spirosoma terrae KCTC 52035.</title>
        <authorList>
            <person name="Rojas J."/>
            <person name="Ambika Manirajan B."/>
            <person name="Suarez C."/>
            <person name="Ratering S."/>
            <person name="Schnell S."/>
        </authorList>
    </citation>
    <scope>NUCLEOTIDE SEQUENCE [LARGE SCALE GENOMIC DNA]</scope>
    <source>
        <strain evidence="2 3">KCTC 52035</strain>
    </source>
</reference>
<dbReference type="InterPro" id="IPR041657">
    <property type="entry name" value="HTH_17"/>
</dbReference>
<name>A0A6L9L9T5_9BACT</name>
<dbReference type="Proteomes" id="UP000474175">
    <property type="component" value="Unassembled WGS sequence"/>
</dbReference>
<dbReference type="InterPro" id="IPR038148">
    <property type="entry name" value="Tn1545/Tn916_Xis"/>
</dbReference>
<feature type="domain" description="Helix-turn-helix" evidence="1">
    <location>
        <begin position="37"/>
        <end position="86"/>
    </location>
</feature>
<keyword evidence="3" id="KW-1185">Reference proteome</keyword>
<dbReference type="InterPro" id="IPR010093">
    <property type="entry name" value="SinI_DNA-bd"/>
</dbReference>
<accession>A0A6L9L9T5</accession>
<dbReference type="GO" id="GO:0003677">
    <property type="term" value="F:DNA binding"/>
    <property type="evidence" value="ECO:0007669"/>
    <property type="project" value="InterPro"/>
</dbReference>
<protein>
    <submittedName>
        <fullName evidence="2">Helix-turn-helix domain-containing protein</fullName>
    </submittedName>
</protein>
<evidence type="ECO:0000313" key="2">
    <source>
        <dbReference type="EMBL" id="NDU97220.1"/>
    </source>
</evidence>
<dbReference type="AlphaFoldDB" id="A0A6L9L9T5"/>
<organism evidence="2 3">
    <name type="scientific">Spirosoma terrae</name>
    <dbReference type="NCBI Taxonomy" id="1968276"/>
    <lineage>
        <taxon>Bacteria</taxon>
        <taxon>Pseudomonadati</taxon>
        <taxon>Bacteroidota</taxon>
        <taxon>Cytophagia</taxon>
        <taxon>Cytophagales</taxon>
        <taxon>Cytophagaceae</taxon>
        <taxon>Spirosoma</taxon>
    </lineage>
</organism>
<evidence type="ECO:0000313" key="3">
    <source>
        <dbReference type="Proteomes" id="UP000474175"/>
    </source>
</evidence>
<proteinExistence type="predicted"/>
<sequence length="91" mass="10601">MKVSVDIELLSTLQATLEAARLEIKKAKDREQGNEPLSIEEAAKYLKVSRTTLHTYVKSNQIVPSEFGNRVWITRSELDRFIERHRRKVYA</sequence>
<dbReference type="Gene3D" id="3.90.105.50">
    <property type="match status" value="1"/>
</dbReference>
<gene>
    <name evidence="2" type="ORF">GK108_20215</name>
</gene>
<dbReference type="SUPFAM" id="SSF46955">
    <property type="entry name" value="Putative DNA-binding domain"/>
    <property type="match status" value="1"/>
</dbReference>
<evidence type="ECO:0000259" key="1">
    <source>
        <dbReference type="Pfam" id="PF12728"/>
    </source>
</evidence>